<organism evidence="3">
    <name type="scientific">uncultured Thiotrichaceae bacterium</name>
    <dbReference type="NCBI Taxonomy" id="298394"/>
    <lineage>
        <taxon>Bacteria</taxon>
        <taxon>Pseudomonadati</taxon>
        <taxon>Pseudomonadota</taxon>
        <taxon>Gammaproteobacteria</taxon>
        <taxon>Thiotrichales</taxon>
        <taxon>Thiotrichaceae</taxon>
        <taxon>environmental samples</taxon>
    </lineage>
</organism>
<dbReference type="InterPro" id="IPR052163">
    <property type="entry name" value="DGC-Regulatory_Protein"/>
</dbReference>
<dbReference type="Gene3D" id="3.30.70.270">
    <property type="match status" value="1"/>
</dbReference>
<proteinExistence type="predicted"/>
<evidence type="ECO:0000259" key="2">
    <source>
        <dbReference type="PROSITE" id="PS50887"/>
    </source>
</evidence>
<dbReference type="EMBL" id="CACVAT010000367">
    <property type="protein sequence ID" value="CAA6822509.1"/>
    <property type="molecule type" value="Genomic_DNA"/>
</dbReference>
<dbReference type="SMART" id="SM00267">
    <property type="entry name" value="GGDEF"/>
    <property type="match status" value="1"/>
</dbReference>
<keyword evidence="1" id="KW-0472">Membrane</keyword>
<evidence type="ECO:0000313" key="3">
    <source>
        <dbReference type="EMBL" id="CAA6822509.1"/>
    </source>
</evidence>
<feature type="domain" description="GGDEF" evidence="2">
    <location>
        <begin position="236"/>
        <end position="368"/>
    </location>
</feature>
<name>A0A6S6U740_9GAMM</name>
<dbReference type="InterPro" id="IPR029787">
    <property type="entry name" value="Nucleotide_cyclase"/>
</dbReference>
<reference evidence="3" key="1">
    <citation type="submission" date="2020-01" db="EMBL/GenBank/DDBJ databases">
        <authorList>
            <person name="Meier V. D."/>
            <person name="Meier V D."/>
        </authorList>
    </citation>
    <scope>NUCLEOTIDE SEQUENCE</scope>
    <source>
        <strain evidence="3">HLG_WM_MAG_09</strain>
    </source>
</reference>
<dbReference type="InterPro" id="IPR043128">
    <property type="entry name" value="Rev_trsase/Diguanyl_cyclase"/>
</dbReference>
<gene>
    <name evidence="3" type="ORF">HELGO_WM16222</name>
</gene>
<accession>A0A6S6U740</accession>
<dbReference type="CDD" id="cd01949">
    <property type="entry name" value="GGDEF"/>
    <property type="match status" value="1"/>
</dbReference>
<dbReference type="PANTHER" id="PTHR46663">
    <property type="entry name" value="DIGUANYLATE CYCLASE DGCT-RELATED"/>
    <property type="match status" value="1"/>
</dbReference>
<dbReference type="Pfam" id="PF00990">
    <property type="entry name" value="GGDEF"/>
    <property type="match status" value="1"/>
</dbReference>
<dbReference type="SUPFAM" id="SSF55073">
    <property type="entry name" value="Nucleotide cyclase"/>
    <property type="match status" value="1"/>
</dbReference>
<dbReference type="NCBIfam" id="TIGR00254">
    <property type="entry name" value="GGDEF"/>
    <property type="match status" value="1"/>
</dbReference>
<dbReference type="AlphaFoldDB" id="A0A6S6U740"/>
<dbReference type="PROSITE" id="PS50887">
    <property type="entry name" value="GGDEF"/>
    <property type="match status" value="1"/>
</dbReference>
<keyword evidence="1" id="KW-0812">Transmembrane</keyword>
<protein>
    <recommendedName>
        <fullName evidence="2">GGDEF domain-containing protein</fullName>
    </recommendedName>
</protein>
<dbReference type="InterPro" id="IPR000160">
    <property type="entry name" value="GGDEF_dom"/>
</dbReference>
<keyword evidence="1" id="KW-1133">Transmembrane helix</keyword>
<feature type="transmembrane region" description="Helical" evidence="1">
    <location>
        <begin position="178"/>
        <end position="197"/>
    </location>
</feature>
<sequence>MKKYPLQSNSSSLTSVALGLVLVLGVALATANLLSTYKGIHQQKQATIWNIIQLDREIGDTLFDAQQYISGHQNPEVLRERYEALRIRFPATISGIKKDEIFQQVRGLSDSIHTASNHVKSAENMMISSSTIDTTSLNQWARQLNEMKKQINEQVLDNIASTDSEYSDRAFNTILKTASFLLILLFAFILYLVNLLIELRKERNHNLYTLAHDTLTGLHSRNYVMTTLQSRCDKKKPFAVVMFDLNKFKVINDTFGHHVGDQLLIHLAETFKQTLSKFGTIGRMGGDEFLWITESDNPQIIQQQYTLFLNKLKGPCVINQKRLYIYVSAGGVIAADHEYHTTKLLEHSDEAMYQAKTLKIKDIFWENTTSPAEVNH</sequence>
<evidence type="ECO:0000256" key="1">
    <source>
        <dbReference type="SAM" id="Phobius"/>
    </source>
</evidence>
<dbReference type="PANTHER" id="PTHR46663:SF2">
    <property type="entry name" value="GGDEF DOMAIN-CONTAINING PROTEIN"/>
    <property type="match status" value="1"/>
</dbReference>